<sequence length="241" mass="27598">MANPSDLSTVYTTLKLLKSTANLLGQDCIPVFFYMGLVTKALEITWARPDELKGVIPCEDGMHLLMSVFSGIGYLYDDAGLWQMLCESGVFAAGTVNSMLSGKDFDRAMRGLKLVDRALHARLFYHFFLWYRRSQQQIPSDLQLIIQQFETAVLESTDVDHFLSLLQTDIEDKLQPLVDRYKAIFPSFKFLDDFLTKVLQPIKILISSTRNGIWKIFQAMKVELFQRMFLNISVMVSLQQS</sequence>
<dbReference type="PANTHER" id="PTHR46704:SF1">
    <property type="entry name" value="TELOMERE LENGTH REGULATION PROTEIN TEL2 HOMOLOG"/>
    <property type="match status" value="1"/>
</dbReference>
<dbReference type="OrthoDB" id="6159445at2759"/>
<dbReference type="Proteomes" id="UP000507470">
    <property type="component" value="Unassembled WGS sequence"/>
</dbReference>
<proteinExistence type="predicted"/>
<reference evidence="1 2" key="1">
    <citation type="submission" date="2020-06" db="EMBL/GenBank/DDBJ databases">
        <authorList>
            <person name="Li R."/>
            <person name="Bekaert M."/>
        </authorList>
    </citation>
    <scope>NUCLEOTIDE SEQUENCE [LARGE SCALE GENOMIC DNA]</scope>
    <source>
        <strain evidence="2">wild</strain>
    </source>
</reference>
<dbReference type="EMBL" id="CACVKT020000627">
    <property type="protein sequence ID" value="CAC5361555.1"/>
    <property type="molecule type" value="Genomic_DNA"/>
</dbReference>
<organism evidence="1 2">
    <name type="scientific">Mytilus coruscus</name>
    <name type="common">Sea mussel</name>
    <dbReference type="NCBI Taxonomy" id="42192"/>
    <lineage>
        <taxon>Eukaryota</taxon>
        <taxon>Metazoa</taxon>
        <taxon>Spiralia</taxon>
        <taxon>Lophotrochozoa</taxon>
        <taxon>Mollusca</taxon>
        <taxon>Bivalvia</taxon>
        <taxon>Autobranchia</taxon>
        <taxon>Pteriomorphia</taxon>
        <taxon>Mytilida</taxon>
        <taxon>Mytiloidea</taxon>
        <taxon>Mytilidae</taxon>
        <taxon>Mytilinae</taxon>
        <taxon>Mytilus</taxon>
    </lineage>
</organism>
<name>A0A6J8A5R2_MYTCO</name>
<evidence type="ECO:0000313" key="2">
    <source>
        <dbReference type="Proteomes" id="UP000507470"/>
    </source>
</evidence>
<dbReference type="AlphaFoldDB" id="A0A6J8A5R2"/>
<gene>
    <name evidence="1" type="ORF">MCOR_3650</name>
</gene>
<protein>
    <submittedName>
        <fullName evidence="1">CACNA2D3</fullName>
    </submittedName>
</protein>
<accession>A0A6J8A5R2</accession>
<dbReference type="PANTHER" id="PTHR46704">
    <property type="entry name" value="CXC DOMAIN-CONTAINING PROTEIN-RELATED"/>
    <property type="match status" value="1"/>
</dbReference>
<evidence type="ECO:0000313" key="1">
    <source>
        <dbReference type="EMBL" id="CAC5361555.1"/>
    </source>
</evidence>
<keyword evidence="2" id="KW-1185">Reference proteome</keyword>